<dbReference type="PANTHER" id="PTHR22100">
    <property type="entry name" value="WINGS APART-LIKE PROTEIN HOMOLOG"/>
    <property type="match status" value="1"/>
</dbReference>
<keyword evidence="5" id="KW-1185">Reference proteome</keyword>
<dbReference type="Gene3D" id="1.25.10.10">
    <property type="entry name" value="Leucine-rich Repeat Variant"/>
    <property type="match status" value="2"/>
</dbReference>
<feature type="region of interest" description="Disordered" evidence="2">
    <location>
        <begin position="1"/>
        <end position="341"/>
    </location>
</feature>
<feature type="domain" description="Wings apart-like protein C-terminal" evidence="3">
    <location>
        <begin position="405"/>
        <end position="746"/>
    </location>
</feature>
<name>A0AAN6X6L3_9PEZI</name>
<comment type="similarity">
    <text evidence="1">Belongs to the WAPL family.</text>
</comment>
<dbReference type="InterPro" id="IPR011989">
    <property type="entry name" value="ARM-like"/>
</dbReference>
<organism evidence="4 5">
    <name type="scientific">Podospora australis</name>
    <dbReference type="NCBI Taxonomy" id="1536484"/>
    <lineage>
        <taxon>Eukaryota</taxon>
        <taxon>Fungi</taxon>
        <taxon>Dikarya</taxon>
        <taxon>Ascomycota</taxon>
        <taxon>Pezizomycotina</taxon>
        <taxon>Sordariomycetes</taxon>
        <taxon>Sordariomycetidae</taxon>
        <taxon>Sordariales</taxon>
        <taxon>Podosporaceae</taxon>
        <taxon>Podospora</taxon>
    </lineage>
</organism>
<feature type="compositionally biased region" description="Polar residues" evidence="2">
    <location>
        <begin position="145"/>
        <end position="161"/>
    </location>
</feature>
<dbReference type="InterPro" id="IPR022771">
    <property type="entry name" value="WAPL_C"/>
</dbReference>
<dbReference type="PANTHER" id="PTHR22100:SF13">
    <property type="entry name" value="WINGS APART-LIKE PROTEIN HOMOLOG"/>
    <property type="match status" value="1"/>
</dbReference>
<feature type="compositionally biased region" description="Polar residues" evidence="2">
    <location>
        <begin position="298"/>
        <end position="307"/>
    </location>
</feature>
<protein>
    <submittedName>
        <fullName evidence="4">Wings apart-like protein 1</fullName>
    </submittedName>
</protein>
<dbReference type="InterPro" id="IPR039874">
    <property type="entry name" value="WAPL"/>
</dbReference>
<evidence type="ECO:0000256" key="1">
    <source>
        <dbReference type="ARBA" id="ARBA00006854"/>
    </source>
</evidence>
<evidence type="ECO:0000256" key="2">
    <source>
        <dbReference type="SAM" id="MobiDB-lite"/>
    </source>
</evidence>
<feature type="compositionally biased region" description="Low complexity" evidence="2">
    <location>
        <begin position="53"/>
        <end position="63"/>
    </location>
</feature>
<reference evidence="4" key="1">
    <citation type="journal article" date="2023" name="Mol. Phylogenet. Evol.">
        <title>Genome-scale phylogeny and comparative genomics of the fungal order Sordariales.</title>
        <authorList>
            <person name="Hensen N."/>
            <person name="Bonometti L."/>
            <person name="Westerberg I."/>
            <person name="Brannstrom I.O."/>
            <person name="Guillou S."/>
            <person name="Cros-Aarteil S."/>
            <person name="Calhoun S."/>
            <person name="Haridas S."/>
            <person name="Kuo A."/>
            <person name="Mondo S."/>
            <person name="Pangilinan J."/>
            <person name="Riley R."/>
            <person name="LaButti K."/>
            <person name="Andreopoulos B."/>
            <person name="Lipzen A."/>
            <person name="Chen C."/>
            <person name="Yan M."/>
            <person name="Daum C."/>
            <person name="Ng V."/>
            <person name="Clum A."/>
            <person name="Steindorff A."/>
            <person name="Ohm R.A."/>
            <person name="Martin F."/>
            <person name="Silar P."/>
            <person name="Natvig D.O."/>
            <person name="Lalanne C."/>
            <person name="Gautier V."/>
            <person name="Ament-Velasquez S.L."/>
            <person name="Kruys A."/>
            <person name="Hutchinson M.I."/>
            <person name="Powell A.J."/>
            <person name="Barry K."/>
            <person name="Miller A.N."/>
            <person name="Grigoriev I.V."/>
            <person name="Debuchy R."/>
            <person name="Gladieux P."/>
            <person name="Hiltunen Thoren M."/>
            <person name="Johannesson H."/>
        </authorList>
    </citation>
    <scope>NUCLEOTIDE SEQUENCE</scope>
    <source>
        <strain evidence="4">PSN309</strain>
    </source>
</reference>
<dbReference type="Proteomes" id="UP001302126">
    <property type="component" value="Unassembled WGS sequence"/>
</dbReference>
<gene>
    <name evidence="4" type="ORF">QBC35DRAFT_398685</name>
</gene>
<evidence type="ECO:0000259" key="3">
    <source>
        <dbReference type="Pfam" id="PF07814"/>
    </source>
</evidence>
<dbReference type="AlphaFoldDB" id="A0AAN6X6L3"/>
<reference evidence="4" key="2">
    <citation type="submission" date="2023-05" db="EMBL/GenBank/DDBJ databases">
        <authorList>
            <consortium name="Lawrence Berkeley National Laboratory"/>
            <person name="Steindorff A."/>
            <person name="Hensen N."/>
            <person name="Bonometti L."/>
            <person name="Westerberg I."/>
            <person name="Brannstrom I.O."/>
            <person name="Guillou S."/>
            <person name="Cros-Aarteil S."/>
            <person name="Calhoun S."/>
            <person name="Haridas S."/>
            <person name="Kuo A."/>
            <person name="Mondo S."/>
            <person name="Pangilinan J."/>
            <person name="Riley R."/>
            <person name="Labutti K."/>
            <person name="Andreopoulos B."/>
            <person name="Lipzen A."/>
            <person name="Chen C."/>
            <person name="Yanf M."/>
            <person name="Daum C."/>
            <person name="Ng V."/>
            <person name="Clum A."/>
            <person name="Ohm R."/>
            <person name="Martin F."/>
            <person name="Silar P."/>
            <person name="Natvig D."/>
            <person name="Lalanne C."/>
            <person name="Gautier V."/>
            <person name="Ament-Velasquez S.L."/>
            <person name="Kruys A."/>
            <person name="Hutchinson M.I."/>
            <person name="Powell A.J."/>
            <person name="Barry K."/>
            <person name="Miller A.N."/>
            <person name="Grigoriev I.V."/>
            <person name="Debuchy R."/>
            <person name="Gladieux P."/>
            <person name="Thoren M.H."/>
            <person name="Johannesson H."/>
        </authorList>
    </citation>
    <scope>NUCLEOTIDE SEQUENCE</scope>
    <source>
        <strain evidence="4">PSN309</strain>
    </source>
</reference>
<evidence type="ECO:0000313" key="5">
    <source>
        <dbReference type="Proteomes" id="UP001302126"/>
    </source>
</evidence>
<dbReference type="EMBL" id="MU864352">
    <property type="protein sequence ID" value="KAK4193082.1"/>
    <property type="molecule type" value="Genomic_DNA"/>
</dbReference>
<sequence length="870" mass="94869">MASARELDFGLTTTKKKTVTYGKAARRRPQAPTDSTPAALRHAESAPPVFPTSSSSHNKLSSSPDPTRPAPSARTLVSSKSRLNTRRTGDDTASKPAGESSSQPLHDPYDIYAIEDDEPEKEEVRPRKRRLARGYSEKVGKTTIGPYSTPDSSPTAAQSPEPNVPRSVPKENPPSTSESHGTPEKDIQMQDAPQSAEPLFSVKTTKILKNLSVGAEKPTYGKAKIPIRLSRAPSVSSRPAIATEPVSLPTVKERPQNTSQATYDPPSKGPRKRRLIDTLAAQADGEEETSDEEEPSSQNSHVSNSRRSPAFRESSPQASSTLDEPRKIARPVLAAKQSGPKFTYSQQRSMLEEEDALFPGGGLGGLDADPTKGALFNFGRLTKSATMNAFSYLDEDDETRNTGAVRSVHELRQAGANSRFADEMDDILDRIGNPSAKASSLRRGALLELAQKMKTKEFRRQFRDHSGDGALFKALGDELDVVCGFSIVAIITTLLAASTSGHLILQLRSQGIATLLRRLLEQPVDIAQMAKDRKQNLSKTSQTTVGAIKASLQELPVWKPISPTSLSPRTLALQCLGLLMRQFTPGSEDELMPIAVTDLLISILADGASDSASWNFPNQPESCDFYLALHIIEGYSAYAMQSSRLGPRWTRQYAPVVADVLKTSLSRPVDKLDELESLTLRISLNVTNHNKDACQLFVERGLLGRLVETACGGFNLAVRPTQGDALVRILDHLIMLQGVMINFCVYYPPASQTLEASGDGAGSPLNQLIRIFADNHTKTGDADSMEKTHLNVALGYLSVFLGYLCLHDSIRERFIKTHPKKHLLPLLESVNEFIALHHKAAEAQGNTESSSIPRLQNLADQLNTAMALRY</sequence>
<accession>A0AAN6X6L3</accession>
<evidence type="ECO:0000313" key="4">
    <source>
        <dbReference type="EMBL" id="KAK4193082.1"/>
    </source>
</evidence>
<feature type="compositionally biased region" description="Acidic residues" evidence="2">
    <location>
        <begin position="284"/>
        <end position="295"/>
    </location>
</feature>
<comment type="caution">
    <text evidence="4">The sequence shown here is derived from an EMBL/GenBank/DDBJ whole genome shotgun (WGS) entry which is preliminary data.</text>
</comment>
<proteinExistence type="inferred from homology"/>
<dbReference type="Pfam" id="PF07814">
    <property type="entry name" value="WAPL"/>
    <property type="match status" value="1"/>
</dbReference>
<feature type="compositionally biased region" description="Basic residues" evidence="2">
    <location>
        <begin position="14"/>
        <end position="29"/>
    </location>
</feature>